<comment type="caution">
    <text evidence="3">The sequence shown here is derived from an EMBL/GenBank/DDBJ whole genome shotgun (WGS) entry which is preliminary data.</text>
</comment>
<accession>A0A7W1WQM6</accession>
<proteinExistence type="predicted"/>
<evidence type="ECO:0000313" key="4">
    <source>
        <dbReference type="Proteomes" id="UP000535491"/>
    </source>
</evidence>
<dbReference type="Pfam" id="PF02636">
    <property type="entry name" value="Methyltransf_28"/>
    <property type="match status" value="1"/>
</dbReference>
<dbReference type="PANTHER" id="PTHR12049">
    <property type="entry name" value="PROTEIN ARGININE METHYLTRANSFERASE NDUFAF7, MITOCHONDRIAL"/>
    <property type="match status" value="1"/>
</dbReference>
<dbReference type="GO" id="GO:0032259">
    <property type="term" value="P:methylation"/>
    <property type="evidence" value="ECO:0007669"/>
    <property type="project" value="UniProtKB-KW"/>
</dbReference>
<dbReference type="GO" id="GO:0035243">
    <property type="term" value="F:protein-arginine omega-N symmetric methyltransferase activity"/>
    <property type="evidence" value="ECO:0007669"/>
    <property type="project" value="TreeGrafter"/>
</dbReference>
<keyword evidence="2 3" id="KW-0808">Transferase</keyword>
<dbReference type="RefSeq" id="WP_181751514.1">
    <property type="nucleotide sequence ID" value="NZ_JACEIQ010000006.1"/>
</dbReference>
<evidence type="ECO:0000313" key="3">
    <source>
        <dbReference type="EMBL" id="MBA4494273.1"/>
    </source>
</evidence>
<dbReference type="InterPro" id="IPR038375">
    <property type="entry name" value="NDUFAF7_sf"/>
</dbReference>
<dbReference type="Proteomes" id="UP000535491">
    <property type="component" value="Unassembled WGS sequence"/>
</dbReference>
<gene>
    <name evidence="3" type="ORF">H1191_08140</name>
</gene>
<dbReference type="PANTHER" id="PTHR12049:SF7">
    <property type="entry name" value="PROTEIN ARGININE METHYLTRANSFERASE NDUFAF7, MITOCHONDRIAL"/>
    <property type="match status" value="1"/>
</dbReference>
<keyword evidence="4" id="KW-1185">Reference proteome</keyword>
<sequence>MARDLLDHIINEINREPGGAIPFSRYMELALYHPEWGYYNREHPKLGRDGDFFTNAHVGDIFGQVLSRYFLSLRDNMSQAEPWALVEMGAGDGRLTEQMVQGLLGQGQGPEQLHLYVVEISPYHRRLQQERLAKSPFLIRWVEHIREIPVYPFSVIYSNELVDAFPVHQIKKEKGQLCEGYVAWDSCSGKLVKKWGPLSTAGIYEYLTAFHLELADGQTIEVNLAAHQWLQEVATWMKKGYLCTIDYGGNTDELLQRRDGTLRSYRRHQLFSDPLSHPGEMDITSHVNFEALQKWGERWGLATHSCLTQSRFLLEAGILDLWPPDPVSDPFGPAAKRSRAIRQLIHPRAMGEQFLVLLQGKN</sequence>
<dbReference type="AlphaFoldDB" id="A0A7W1WQM6"/>
<protein>
    <submittedName>
        <fullName evidence="3">SAM-dependent methyltransferase</fullName>
    </submittedName>
</protein>
<evidence type="ECO:0000256" key="1">
    <source>
        <dbReference type="ARBA" id="ARBA00022603"/>
    </source>
</evidence>
<dbReference type="InterPro" id="IPR003788">
    <property type="entry name" value="NDUFAF7"/>
</dbReference>
<keyword evidence="1 3" id="KW-0489">Methyltransferase</keyword>
<dbReference type="InterPro" id="IPR029063">
    <property type="entry name" value="SAM-dependent_MTases_sf"/>
</dbReference>
<organism evidence="3 4">
    <name type="scientific">Paenactinomyces guangxiensis</name>
    <dbReference type="NCBI Taxonomy" id="1490290"/>
    <lineage>
        <taxon>Bacteria</taxon>
        <taxon>Bacillati</taxon>
        <taxon>Bacillota</taxon>
        <taxon>Bacilli</taxon>
        <taxon>Bacillales</taxon>
        <taxon>Thermoactinomycetaceae</taxon>
        <taxon>Paenactinomyces</taxon>
    </lineage>
</organism>
<dbReference type="EMBL" id="JACEIQ010000006">
    <property type="protein sequence ID" value="MBA4494273.1"/>
    <property type="molecule type" value="Genomic_DNA"/>
</dbReference>
<evidence type="ECO:0000256" key="2">
    <source>
        <dbReference type="ARBA" id="ARBA00022679"/>
    </source>
</evidence>
<reference evidence="3 4" key="1">
    <citation type="submission" date="2020-07" db="EMBL/GenBank/DDBJ databases">
        <authorList>
            <person name="Feng H."/>
        </authorList>
    </citation>
    <scope>NUCLEOTIDE SEQUENCE [LARGE SCALE GENOMIC DNA]</scope>
    <source>
        <strain evidence="4">s-10</strain>
    </source>
</reference>
<dbReference type="Gene3D" id="3.40.50.12710">
    <property type="match status" value="1"/>
</dbReference>
<name>A0A7W1WQM6_9BACL</name>
<dbReference type="SUPFAM" id="SSF53335">
    <property type="entry name" value="S-adenosyl-L-methionine-dependent methyltransferases"/>
    <property type="match status" value="1"/>
</dbReference>